<dbReference type="KEGG" id="geo:Geob_2338"/>
<protein>
    <submittedName>
        <fullName evidence="3">Cytochrome c, 3 heme-binding sites</fullName>
    </submittedName>
</protein>
<dbReference type="Pfam" id="PF14522">
    <property type="entry name" value="Cytochrome_C7"/>
    <property type="match status" value="1"/>
</dbReference>
<evidence type="ECO:0000259" key="2">
    <source>
        <dbReference type="Pfam" id="PF14522"/>
    </source>
</evidence>
<evidence type="ECO:0000256" key="1">
    <source>
        <dbReference type="SAM" id="SignalP"/>
    </source>
</evidence>
<feature type="signal peptide" evidence="1">
    <location>
        <begin position="1"/>
        <end position="22"/>
    </location>
</feature>
<gene>
    <name evidence="3" type="ordered locus">Geob_2338</name>
</gene>
<dbReference type="NCBIfam" id="TIGR04257">
    <property type="entry name" value="nanowire_3heme"/>
    <property type="match status" value="1"/>
</dbReference>
<dbReference type="eggNOG" id="ENOG502ZJNQ">
    <property type="taxonomic scope" value="Bacteria"/>
</dbReference>
<dbReference type="HOGENOM" id="CLU_157045_0_0_7"/>
<feature type="chain" id="PRO_5002886489" evidence="1">
    <location>
        <begin position="23"/>
        <end position="117"/>
    </location>
</feature>
<proteinExistence type="predicted"/>
<keyword evidence="1" id="KW-0732">Signal</keyword>
<dbReference type="InterPro" id="IPR029467">
    <property type="entry name" value="Cyt_c7-like"/>
</dbReference>
<reference evidence="3 4" key="1">
    <citation type="submission" date="2009-01" db="EMBL/GenBank/DDBJ databases">
        <title>Complete sequence of Geobacter sp. FRC-32.</title>
        <authorList>
            <consortium name="US DOE Joint Genome Institute"/>
            <person name="Lucas S."/>
            <person name="Copeland A."/>
            <person name="Lapidus A."/>
            <person name="Glavina del Rio T."/>
            <person name="Dalin E."/>
            <person name="Tice H."/>
            <person name="Bruce D."/>
            <person name="Goodwin L."/>
            <person name="Pitluck S."/>
            <person name="Saunders E."/>
            <person name="Brettin T."/>
            <person name="Detter J.C."/>
            <person name="Han C."/>
            <person name="Larimer F."/>
            <person name="Land M."/>
            <person name="Hauser L."/>
            <person name="Kyrpides N."/>
            <person name="Ovchinnikova G."/>
            <person name="Kostka J."/>
            <person name="Richardson P."/>
        </authorList>
    </citation>
    <scope>NUCLEOTIDE SEQUENCE [LARGE SCALE GENOMIC DNA]</scope>
    <source>
        <strain evidence="4">DSM 22248 / JCM 15807 / FRC-32</strain>
    </source>
</reference>
<dbReference type="Gene3D" id="3.90.10.10">
    <property type="entry name" value="Cytochrome C3"/>
    <property type="match status" value="1"/>
</dbReference>
<dbReference type="InterPro" id="IPR036280">
    <property type="entry name" value="Multihaem_cyt_sf"/>
</dbReference>
<dbReference type="RefSeq" id="WP_012647421.1">
    <property type="nucleotide sequence ID" value="NC_011979.1"/>
</dbReference>
<accession>B9LZD9</accession>
<keyword evidence="4" id="KW-1185">Reference proteome</keyword>
<dbReference type="SUPFAM" id="SSF48695">
    <property type="entry name" value="Multiheme cytochromes"/>
    <property type="match status" value="1"/>
</dbReference>
<evidence type="ECO:0000313" key="3">
    <source>
        <dbReference type="EMBL" id="ACM20692.1"/>
    </source>
</evidence>
<dbReference type="PANTHER" id="PTHR39425:SF1">
    <property type="entry name" value="CYTOCHROME C7-LIKE DOMAIN-CONTAINING PROTEIN"/>
    <property type="match status" value="1"/>
</dbReference>
<dbReference type="OrthoDB" id="14108at2"/>
<dbReference type="Proteomes" id="UP000007721">
    <property type="component" value="Chromosome"/>
</dbReference>
<feature type="domain" description="Cytochrome c7-like" evidence="2">
    <location>
        <begin position="39"/>
        <end position="104"/>
    </location>
</feature>
<dbReference type="EMBL" id="CP001390">
    <property type="protein sequence ID" value="ACM20692.1"/>
    <property type="molecule type" value="Genomic_DNA"/>
</dbReference>
<dbReference type="PANTHER" id="PTHR39425">
    <property type="entry name" value="LIPOPROTEIN CYTOCHROME C"/>
    <property type="match status" value="1"/>
</dbReference>
<dbReference type="AlphaFoldDB" id="B9LZD9"/>
<name>B9LZD9_GEODF</name>
<organism evidence="3 4">
    <name type="scientific">Geotalea daltonii (strain DSM 22248 / JCM 15807 / FRC-32)</name>
    <name type="common">Geobacter daltonii</name>
    <dbReference type="NCBI Taxonomy" id="316067"/>
    <lineage>
        <taxon>Bacteria</taxon>
        <taxon>Pseudomonadati</taxon>
        <taxon>Thermodesulfobacteriota</taxon>
        <taxon>Desulfuromonadia</taxon>
        <taxon>Geobacterales</taxon>
        <taxon>Geobacteraceae</taxon>
        <taxon>Geotalea</taxon>
    </lineage>
</organism>
<evidence type="ECO:0000313" key="4">
    <source>
        <dbReference type="Proteomes" id="UP000007721"/>
    </source>
</evidence>
<sequence length="117" mass="12494">MKANALLATAIIALSFTGTAYAVGEDKVVEFTGSPKGVVVFNGQAHKNAGITCGDCHNPAVFPEMKKGSVKIVMSDLYAGKYCGKCHDGKKAFKIADNCVRCHRDQKKPDGSKEKTE</sequence>
<dbReference type="InterPro" id="IPR026352">
    <property type="entry name" value="Nanowire_3heme"/>
</dbReference>
<dbReference type="STRING" id="316067.Geob_2338"/>